<dbReference type="InterPro" id="IPR000477">
    <property type="entry name" value="RT_dom"/>
</dbReference>
<dbReference type="STRING" id="151549.A0A4C1XA59"/>
<proteinExistence type="predicted"/>
<organism evidence="2 3">
    <name type="scientific">Eumeta variegata</name>
    <name type="common">Bagworm moth</name>
    <name type="synonym">Eumeta japonica</name>
    <dbReference type="NCBI Taxonomy" id="151549"/>
    <lineage>
        <taxon>Eukaryota</taxon>
        <taxon>Metazoa</taxon>
        <taxon>Ecdysozoa</taxon>
        <taxon>Arthropoda</taxon>
        <taxon>Hexapoda</taxon>
        <taxon>Insecta</taxon>
        <taxon>Pterygota</taxon>
        <taxon>Neoptera</taxon>
        <taxon>Endopterygota</taxon>
        <taxon>Lepidoptera</taxon>
        <taxon>Glossata</taxon>
        <taxon>Ditrysia</taxon>
        <taxon>Tineoidea</taxon>
        <taxon>Psychidae</taxon>
        <taxon>Oiketicinae</taxon>
        <taxon>Eumeta</taxon>
    </lineage>
</organism>
<dbReference type="Proteomes" id="UP000299102">
    <property type="component" value="Unassembled WGS sequence"/>
</dbReference>
<dbReference type="AlphaFoldDB" id="A0A4C1XA59"/>
<evidence type="ECO:0000259" key="1">
    <source>
        <dbReference type="Pfam" id="PF00078"/>
    </source>
</evidence>
<dbReference type="InterPro" id="IPR043128">
    <property type="entry name" value="Rev_trsase/Diguanyl_cyclase"/>
</dbReference>
<evidence type="ECO:0000313" key="2">
    <source>
        <dbReference type="EMBL" id="GBP59219.1"/>
    </source>
</evidence>
<gene>
    <name evidence="2" type="ORF">EVAR_54654_1</name>
</gene>
<dbReference type="OrthoDB" id="407509at2759"/>
<keyword evidence="3" id="KW-1185">Reference proteome</keyword>
<dbReference type="PANTHER" id="PTHR47027:SF20">
    <property type="entry name" value="REVERSE TRANSCRIPTASE-LIKE PROTEIN WITH RNA-DIRECTED DNA POLYMERASE DOMAIN"/>
    <property type="match status" value="1"/>
</dbReference>
<name>A0A4C1XA59_EUMVA</name>
<comment type="caution">
    <text evidence="2">The sequence shown here is derived from an EMBL/GenBank/DDBJ whole genome shotgun (WGS) entry which is preliminary data.</text>
</comment>
<sequence length="249" mass="28886">MTGRRTEWKQWKSKTGRIKKAYRELKNSMNWIVKIKTDRGKWNHRRTHILETATSYCKKLYGNNKTEEEIDLASTISMLSILEAFVEKAIDIQSIDKTPGPDEINNEILKQGKEILIPVLTGDPLSSKLFSAVLESIFRRLNWEELCVNVDGTLLTHLRFADDIVLFAKTPENITRMIEDLAIESEKADLKLNSEKTRVMTNGNKTAIEVENTEINYTDEYVYLGQLITLKEPMREEVKRRITNGWKSY</sequence>
<feature type="domain" description="Reverse transcriptase" evidence="1">
    <location>
        <begin position="111"/>
        <end position="225"/>
    </location>
</feature>
<reference evidence="2 3" key="1">
    <citation type="journal article" date="2019" name="Commun. Biol.">
        <title>The bagworm genome reveals a unique fibroin gene that provides high tensile strength.</title>
        <authorList>
            <person name="Kono N."/>
            <person name="Nakamura H."/>
            <person name="Ohtoshi R."/>
            <person name="Tomita M."/>
            <person name="Numata K."/>
            <person name="Arakawa K."/>
        </authorList>
    </citation>
    <scope>NUCLEOTIDE SEQUENCE [LARGE SCALE GENOMIC DNA]</scope>
</reference>
<accession>A0A4C1XA59</accession>
<dbReference type="EMBL" id="BGZK01000755">
    <property type="protein sequence ID" value="GBP59219.1"/>
    <property type="molecule type" value="Genomic_DNA"/>
</dbReference>
<dbReference type="Gene3D" id="3.30.70.270">
    <property type="match status" value="1"/>
</dbReference>
<protein>
    <submittedName>
        <fullName evidence="2">Uncharacterized transposon-derived protein F52C9.6</fullName>
    </submittedName>
</protein>
<evidence type="ECO:0000313" key="3">
    <source>
        <dbReference type="Proteomes" id="UP000299102"/>
    </source>
</evidence>
<dbReference type="Pfam" id="PF00078">
    <property type="entry name" value="RVT_1"/>
    <property type="match status" value="1"/>
</dbReference>
<dbReference type="PANTHER" id="PTHR47027">
    <property type="entry name" value="REVERSE TRANSCRIPTASE DOMAIN-CONTAINING PROTEIN"/>
    <property type="match status" value="1"/>
</dbReference>